<gene>
    <name evidence="1" type="ORF">PAHAL_6G108200</name>
</gene>
<proteinExistence type="predicted"/>
<dbReference type="AlphaFoldDB" id="A0A2T8IFW7"/>
<dbReference type="Gramene" id="PVH36574">
    <property type="protein sequence ID" value="PVH36574"/>
    <property type="gene ID" value="PAHAL_6G108200"/>
</dbReference>
<sequence length="138" mass="15659">MKNIINGTLICSTSILQTKSHNHIFKQAHCSRHSECGFVYILRGHENLVITSVAIHETQDLVTSSRIDQHLYNRHWIFILRSSSVEVSEVHADTPSAILLLYRTSVFICRARCWNGQNSLLRGSRCLTIRLSNLGISV</sequence>
<dbReference type="EMBL" id="CM008051">
    <property type="protein sequence ID" value="PVH36574.1"/>
    <property type="molecule type" value="Genomic_DNA"/>
</dbReference>
<dbReference type="Proteomes" id="UP000243499">
    <property type="component" value="Chromosome 6"/>
</dbReference>
<accession>A0A2T8IFW7</accession>
<reference evidence="1" key="1">
    <citation type="submission" date="2018-04" db="EMBL/GenBank/DDBJ databases">
        <title>WGS assembly of Panicum hallii.</title>
        <authorList>
            <person name="Lovell J."/>
            <person name="Jenkins J."/>
            <person name="Lowry D."/>
            <person name="Mamidi S."/>
            <person name="Sreedasyam A."/>
            <person name="Weng X."/>
            <person name="Barry K."/>
            <person name="Bonette J."/>
            <person name="Campitelli B."/>
            <person name="Daum C."/>
            <person name="Gordon S."/>
            <person name="Gould B."/>
            <person name="Lipzen A."/>
            <person name="Macqueen A."/>
            <person name="Palacio-Mejia J."/>
            <person name="Plott C."/>
            <person name="Shakirov E."/>
            <person name="Shu S."/>
            <person name="Yoshinaga Y."/>
            <person name="Zane M."/>
            <person name="Rokhsar D."/>
            <person name="Grimwood J."/>
            <person name="Schmutz J."/>
            <person name="Juenger T."/>
        </authorList>
    </citation>
    <scope>NUCLEOTIDE SEQUENCE [LARGE SCALE GENOMIC DNA]</scope>
    <source>
        <strain evidence="1">FIL2</strain>
    </source>
</reference>
<evidence type="ECO:0000313" key="1">
    <source>
        <dbReference type="EMBL" id="PVH36574.1"/>
    </source>
</evidence>
<protein>
    <submittedName>
        <fullName evidence="1">Uncharacterized protein</fullName>
    </submittedName>
</protein>
<organism evidence="1">
    <name type="scientific">Panicum hallii</name>
    <dbReference type="NCBI Taxonomy" id="206008"/>
    <lineage>
        <taxon>Eukaryota</taxon>
        <taxon>Viridiplantae</taxon>
        <taxon>Streptophyta</taxon>
        <taxon>Embryophyta</taxon>
        <taxon>Tracheophyta</taxon>
        <taxon>Spermatophyta</taxon>
        <taxon>Magnoliopsida</taxon>
        <taxon>Liliopsida</taxon>
        <taxon>Poales</taxon>
        <taxon>Poaceae</taxon>
        <taxon>PACMAD clade</taxon>
        <taxon>Panicoideae</taxon>
        <taxon>Panicodae</taxon>
        <taxon>Paniceae</taxon>
        <taxon>Panicinae</taxon>
        <taxon>Panicum</taxon>
        <taxon>Panicum sect. Panicum</taxon>
    </lineage>
</organism>
<name>A0A2T8IFW7_9POAL</name>